<dbReference type="EMBL" id="KI894022">
    <property type="protein sequence ID" value="OCF24341.1"/>
    <property type="molecule type" value="Genomic_DNA"/>
</dbReference>
<feature type="region of interest" description="Disordered" evidence="1">
    <location>
        <begin position="801"/>
        <end position="820"/>
    </location>
</feature>
<dbReference type="RefSeq" id="XP_019045411.1">
    <property type="nucleotide sequence ID" value="XM_019192414.1"/>
</dbReference>
<accession>A0A1B9FZZ8</accession>
<feature type="compositionally biased region" description="Basic residues" evidence="1">
    <location>
        <begin position="915"/>
        <end position="936"/>
    </location>
</feature>
<feature type="compositionally biased region" description="Basic and acidic residues" evidence="1">
    <location>
        <begin position="163"/>
        <end position="173"/>
    </location>
</feature>
<feature type="compositionally biased region" description="Basic and acidic residues" evidence="1">
    <location>
        <begin position="250"/>
        <end position="271"/>
    </location>
</feature>
<feature type="region of interest" description="Disordered" evidence="1">
    <location>
        <begin position="910"/>
        <end position="990"/>
    </location>
</feature>
<feature type="compositionally biased region" description="Polar residues" evidence="1">
    <location>
        <begin position="694"/>
        <end position="708"/>
    </location>
</feature>
<dbReference type="InterPro" id="IPR019021">
    <property type="entry name" value="Mms22"/>
</dbReference>
<feature type="compositionally biased region" description="Basic and acidic residues" evidence="1">
    <location>
        <begin position="295"/>
        <end position="311"/>
    </location>
</feature>
<dbReference type="KEGG" id="kbi:30210199"/>
<evidence type="ECO:0000313" key="3">
    <source>
        <dbReference type="EMBL" id="WVW84898.1"/>
    </source>
</evidence>
<proteinExistence type="predicted"/>
<dbReference type="OrthoDB" id="2386201at2759"/>
<evidence type="ECO:0000313" key="2">
    <source>
        <dbReference type="EMBL" id="OCF24341.1"/>
    </source>
</evidence>
<reference evidence="3" key="2">
    <citation type="submission" date="2013-07" db="EMBL/GenBank/DDBJ databases">
        <authorList>
            <consortium name="The Broad Institute Genome Sequencing Platform"/>
            <person name="Cuomo C."/>
            <person name="Litvintseva A."/>
            <person name="Chen Y."/>
            <person name="Heitman J."/>
            <person name="Sun S."/>
            <person name="Springer D."/>
            <person name="Dromer F."/>
            <person name="Young S.K."/>
            <person name="Zeng Q."/>
            <person name="Gargeya S."/>
            <person name="Fitzgerald M."/>
            <person name="Abouelleil A."/>
            <person name="Alvarado L."/>
            <person name="Berlin A.M."/>
            <person name="Chapman S.B."/>
            <person name="Dewar J."/>
            <person name="Goldberg J."/>
            <person name="Griggs A."/>
            <person name="Gujja S."/>
            <person name="Hansen M."/>
            <person name="Howarth C."/>
            <person name="Imamovic A."/>
            <person name="Larimer J."/>
            <person name="McCowan C."/>
            <person name="Murphy C."/>
            <person name="Pearson M."/>
            <person name="Priest M."/>
            <person name="Roberts A."/>
            <person name="Saif S."/>
            <person name="Shea T."/>
            <person name="Sykes S."/>
            <person name="Wortman J."/>
            <person name="Nusbaum C."/>
            <person name="Birren B."/>
        </authorList>
    </citation>
    <scope>NUCLEOTIDE SEQUENCE</scope>
    <source>
        <strain evidence="3">CBS 10118</strain>
    </source>
</reference>
<reference evidence="2" key="3">
    <citation type="submission" date="2014-01" db="EMBL/GenBank/DDBJ databases">
        <title>Evolution of pathogenesis and genome organization in the Tremellales.</title>
        <authorList>
            <person name="Cuomo C."/>
            <person name="Litvintseva A."/>
            <person name="Heitman J."/>
            <person name="Chen Y."/>
            <person name="Sun S."/>
            <person name="Springer D."/>
            <person name="Dromer F."/>
            <person name="Young S."/>
            <person name="Zeng Q."/>
            <person name="Chapman S."/>
            <person name="Gujja S."/>
            <person name="Saif S."/>
            <person name="Birren B."/>
        </authorList>
    </citation>
    <scope>NUCLEOTIDE SEQUENCE</scope>
    <source>
        <strain evidence="2">CBS 10118</strain>
    </source>
</reference>
<dbReference type="GO" id="GO:0031297">
    <property type="term" value="P:replication fork processing"/>
    <property type="evidence" value="ECO:0007669"/>
    <property type="project" value="InterPro"/>
</dbReference>
<feature type="compositionally biased region" description="Basic and acidic residues" evidence="1">
    <location>
        <begin position="597"/>
        <end position="627"/>
    </location>
</feature>
<dbReference type="GO" id="GO:0000724">
    <property type="term" value="P:double-strand break repair via homologous recombination"/>
    <property type="evidence" value="ECO:0007669"/>
    <property type="project" value="TreeGrafter"/>
</dbReference>
<reference evidence="2" key="1">
    <citation type="submission" date="2013-07" db="EMBL/GenBank/DDBJ databases">
        <title>The Genome Sequence of Cryptococcus bestiolae CBS10118.</title>
        <authorList>
            <consortium name="The Broad Institute Genome Sequencing Platform"/>
            <person name="Cuomo C."/>
            <person name="Litvintseva A."/>
            <person name="Chen Y."/>
            <person name="Heitman J."/>
            <person name="Sun S."/>
            <person name="Springer D."/>
            <person name="Dromer F."/>
            <person name="Young S.K."/>
            <person name="Zeng Q."/>
            <person name="Gargeya S."/>
            <person name="Fitzgerald M."/>
            <person name="Abouelleil A."/>
            <person name="Alvarado L."/>
            <person name="Berlin A.M."/>
            <person name="Chapman S.B."/>
            <person name="Dewar J."/>
            <person name="Goldberg J."/>
            <person name="Griggs A."/>
            <person name="Gujja S."/>
            <person name="Hansen M."/>
            <person name="Howarth C."/>
            <person name="Imamovic A."/>
            <person name="Larimer J."/>
            <person name="McCowan C."/>
            <person name="Murphy C."/>
            <person name="Pearson M."/>
            <person name="Priest M."/>
            <person name="Roberts A."/>
            <person name="Saif S."/>
            <person name="Shea T."/>
            <person name="Sykes S."/>
            <person name="Wortman J."/>
            <person name="Nusbaum C."/>
            <person name="Birren B."/>
        </authorList>
    </citation>
    <scope>NUCLEOTIDE SEQUENCE [LARGE SCALE GENOMIC DNA]</scope>
    <source>
        <strain evidence="2">CBS 10118</strain>
    </source>
</reference>
<dbReference type="STRING" id="1296100.A0A1B9FZZ8"/>
<feature type="region of interest" description="Disordered" evidence="1">
    <location>
        <begin position="375"/>
        <end position="401"/>
    </location>
</feature>
<reference evidence="3" key="4">
    <citation type="submission" date="2024-02" db="EMBL/GenBank/DDBJ databases">
        <title>Comparative genomics of Cryptococcus and Kwoniella reveals pathogenesis evolution and contrasting modes of karyotype evolution via chromosome fusion or intercentromeric recombination.</title>
        <authorList>
            <person name="Coelho M.A."/>
            <person name="David-Palma M."/>
            <person name="Shea T."/>
            <person name="Bowers K."/>
            <person name="McGinley-Smith S."/>
            <person name="Mohammad A.W."/>
            <person name="Gnirke A."/>
            <person name="Yurkov A.M."/>
            <person name="Nowrousian M."/>
            <person name="Sun S."/>
            <person name="Cuomo C.A."/>
            <person name="Heitman J."/>
        </authorList>
    </citation>
    <scope>NUCLEOTIDE SEQUENCE</scope>
    <source>
        <strain evidence="3">CBS 10118</strain>
    </source>
</reference>
<feature type="region of interest" description="Disordered" evidence="1">
    <location>
        <begin position="500"/>
        <end position="563"/>
    </location>
</feature>
<dbReference type="GO" id="GO:0005634">
    <property type="term" value="C:nucleus"/>
    <property type="evidence" value="ECO:0007669"/>
    <property type="project" value="InterPro"/>
</dbReference>
<feature type="compositionally biased region" description="Basic residues" evidence="1">
    <location>
        <begin position="974"/>
        <end position="983"/>
    </location>
</feature>
<feature type="compositionally biased region" description="Polar residues" evidence="1">
    <location>
        <begin position="864"/>
        <end position="884"/>
    </location>
</feature>
<feature type="compositionally biased region" description="Basic and acidic residues" evidence="1">
    <location>
        <begin position="144"/>
        <end position="153"/>
    </location>
</feature>
<evidence type="ECO:0000313" key="4">
    <source>
        <dbReference type="Proteomes" id="UP000092730"/>
    </source>
</evidence>
<sequence>MPPRAGPSRTRPKRGRPSFIPSTQFLAGPSSSGSRSEREESEDPLALSPIKVTPTITRARRSTRSSNVRSSSPASAFGGVPSSTQRVTRGSKRRDKELEELEMGEEDLVPPSEDGEYEEWKESRRARLEKGKTKEVNTEDEDEVVTKEIDEGVGKGLRRPKKPDKATGYHRTFESLLPSPSPPSPTPSIASSVTDTRSRETSPTQPLSFSQQDDPFFTVFEGDSRSPERIMVDEDIDESDLLGQGIEPNRANKADEGNLENECSRSPDRSRTTTPHTIPFLPLREEAFETLLPHHGPDSGRGHSAQQEDKASTTSPAKSVVQHSRSPTPQTIPFLPMQDQAFETIAPEIQIEPAGSATSPHDLPTLSIGANLDEHSVLSPIPSPSSAPAPPPSPSPFANESPITSAAVVNEVLVSPSKQLTPPRRSSPAISLSPIFAACADRPITHPPSSSTHPPAPTPPPADPALAQFRGVRTFRTRTVLQLQPYTKERQIYEAALKKGGLKKGKKAIAPSKEVTQEEIEEDEARVSESSEASAEDESPERIVIGNTPPPRKPREPKELVDADFDEYFFEHGTAADESDPNHMKDLQKIARRRIKAAKEDRKRHREAEKERREFQRLMKNMRGDREQSDEEESSKSVQVEPNPRVSMPRPAFRTPTGLKTYGNRGRAHRVATEPASESGGDAQLPVRLPPLSPTKSQNHSPTASFRTAFSDFNDVDMDVGYGQPQEPFYPELDPSASHSPLKRQDSFLVDDLPHSPVMSRPSFGSESDSASSSASTVQDRRQRIARRMMPAAMLRRLEAEAAAKERRKAENRKKQQTSIVSPIRPGRAVVRRGGGHGGMDDLDGLFEEENPDVILQQSPPASLNLSITNSSDQPIVISGGSSSEAEEDNQAEQTLARLHRGDFESIVSGNRWKSGAKSKTRNHLQLKPRSNHSRRPALGLAKRVRAPISESNRAMVQSRLDFPVNDRSPVSSTKKKRKRPFHQGKQQRPAIRLDDHVIFATAEFEFDEEEDDTPTRPAIKQKMQTIPRHFARTNSANLIQPKSFDADMGKARSWANFDKFPIDFDITPLPSGVHCRPSSIPGNGQLERLVQNIRGDKDDEMIDTCLDYGIEMRHSMPPNAIQAVIPLVFDAVHQQMVVIANEDNAGDLNLECFRFLGRYIQCHRNQIDDTTILLKSDVEDAIYQLVSKLESLDVGRGKQGREALLSLRWALVELSCRLDMEASTIKEEETSMVRTSAIKLFHQLLSHGFDKTIRPLKQIMRGESDSAEIQDITITLWISLIHTLSVWDERTSQSSNSTFLACLTQAFDAVFHLDQTGPIAAERVWFLVFGLCALTQFDEDGRISSIFVTSPRWSLVRRAVGLIKVAFDEEAEKRAHIDQLQGRDRYIKVVMARCVRLSAVWKWSFDRESFSVATRDLGIIFKHRQYRNLPTEPPVDYPDFITRFDMSLTAAEDTKRETAFELYLRLVCVAASDIISAAQTLSEAQQAEKDVQRLVMSIIPVSSVKFNRIFPPSPKDLGQLINRYSTMIAGCYFSPSLLTYLLANSKKWSFFEEADFDSRQICIRGLMYLAVARRHHNQPLQPVVNRLAELMGTLQNELEVLLGPSNQTLGVGPTKMEIERTMVLIVSCFRQMIKHHSFDLEEQKKAVYPDPCLLHESWTVRIFDLELAKDLKCGLEVIATIQAFLDTRASALPRLAKQRREAKESHNESLDEFGSLGIDFTDADVLALGGELGEADNELERQDEEFARIIEEVISPKIYRLLSDMLPPVPDDDTGKEHDADRQIFISKLTKCWSDCAAVLVVEHQKLDWSTFISPFGRQSWARLGDERGRVQVGLHFMLNVAQLDPGAFTHHEEDFTALLFQVIGTDKLTVEHKYLSALLAMPGASEHLLLAPLGSIEALEGELSRDGFMGVREEALRAIFITVPELLRSSRTPASTKSFIYRCINLFVSSLISYEKSINSTKVIHKESYRAFTDTIIRDLRRIAGDYINPMSVPGLKHFTV</sequence>
<dbReference type="EMBL" id="CP144545">
    <property type="protein sequence ID" value="WVW84898.1"/>
    <property type="molecule type" value="Genomic_DNA"/>
</dbReference>
<feature type="compositionally biased region" description="Acidic residues" evidence="1">
    <location>
        <begin position="98"/>
        <end position="117"/>
    </location>
</feature>
<dbReference type="PANTHER" id="PTHR28122">
    <property type="entry name" value="E3 UBIQUITIN-PROTEIN LIGASE SUBSTRATE RECEPTOR MMS22"/>
    <property type="match status" value="1"/>
</dbReference>
<organism evidence="2">
    <name type="scientific">Kwoniella bestiolae CBS 10118</name>
    <dbReference type="NCBI Taxonomy" id="1296100"/>
    <lineage>
        <taxon>Eukaryota</taxon>
        <taxon>Fungi</taxon>
        <taxon>Dikarya</taxon>
        <taxon>Basidiomycota</taxon>
        <taxon>Agaricomycotina</taxon>
        <taxon>Tremellomycetes</taxon>
        <taxon>Tremellales</taxon>
        <taxon>Cryptococcaceae</taxon>
        <taxon>Kwoniella</taxon>
    </lineage>
</organism>
<evidence type="ECO:0008006" key="5">
    <source>
        <dbReference type="Google" id="ProtNLM"/>
    </source>
</evidence>
<feature type="region of interest" description="Disordered" evidence="1">
    <location>
        <begin position="1"/>
        <end position="333"/>
    </location>
</feature>
<dbReference type="Pfam" id="PF09462">
    <property type="entry name" value="Mus7"/>
    <property type="match status" value="1"/>
</dbReference>
<feature type="region of interest" description="Disordered" evidence="1">
    <location>
        <begin position="864"/>
        <end position="893"/>
    </location>
</feature>
<feature type="compositionally biased region" description="Pro residues" evidence="1">
    <location>
        <begin position="381"/>
        <end position="395"/>
    </location>
</feature>
<feature type="compositionally biased region" description="Low complexity" evidence="1">
    <location>
        <begin position="763"/>
        <end position="776"/>
    </location>
</feature>
<dbReference type="PANTHER" id="PTHR28122:SF1">
    <property type="entry name" value="E3 UBIQUITIN-PROTEIN LIGASE SUBSTRATE RECEPTOR MMS22"/>
    <property type="match status" value="1"/>
</dbReference>
<protein>
    <recommendedName>
        <fullName evidence="5">Mus7/MMS22 family-domain-containing protein</fullName>
    </recommendedName>
</protein>
<evidence type="ECO:0000256" key="1">
    <source>
        <dbReference type="SAM" id="MobiDB-lite"/>
    </source>
</evidence>
<gene>
    <name evidence="2" type="ORF">I302_05800</name>
    <name evidence="3" type="ORF">I302_106934</name>
</gene>
<dbReference type="GO" id="GO:0035361">
    <property type="term" value="C:Cul8-RING ubiquitin ligase complex"/>
    <property type="evidence" value="ECO:0007669"/>
    <property type="project" value="TreeGrafter"/>
</dbReference>
<dbReference type="VEuPathDB" id="FungiDB:I302_05800"/>
<keyword evidence="4" id="KW-1185">Reference proteome</keyword>
<feature type="compositionally biased region" description="Polar residues" evidence="1">
    <location>
        <begin position="312"/>
        <end position="331"/>
    </location>
</feature>
<name>A0A1B9FZZ8_9TREE</name>
<feature type="region of interest" description="Disordered" evidence="1">
    <location>
        <begin position="441"/>
        <end position="464"/>
    </location>
</feature>
<feature type="compositionally biased region" description="Basic and acidic residues" evidence="1">
    <location>
        <begin position="222"/>
        <end position="232"/>
    </location>
</feature>
<dbReference type="GeneID" id="30210199"/>
<dbReference type="Proteomes" id="UP000092730">
    <property type="component" value="Chromosome 5"/>
</dbReference>
<feature type="compositionally biased region" description="Basic and acidic residues" evidence="1">
    <location>
        <begin position="118"/>
        <end position="137"/>
    </location>
</feature>
<feature type="compositionally biased region" description="Low complexity" evidence="1">
    <location>
        <begin position="64"/>
        <end position="76"/>
    </location>
</feature>
<feature type="region of interest" description="Disordered" evidence="1">
    <location>
        <begin position="593"/>
        <end position="783"/>
    </location>
</feature>
<feature type="compositionally biased region" description="Pro residues" evidence="1">
    <location>
        <begin position="454"/>
        <end position="463"/>
    </location>
</feature>
<feature type="compositionally biased region" description="Polar residues" evidence="1">
    <location>
        <begin position="201"/>
        <end position="213"/>
    </location>
</feature>